<proteinExistence type="predicted"/>
<dbReference type="OrthoDB" id="1148122at2"/>
<evidence type="ECO:0000313" key="4">
    <source>
        <dbReference type="Proteomes" id="UP000321513"/>
    </source>
</evidence>
<gene>
    <name evidence="3" type="ORF">SAE01_36610</name>
</gene>
<reference evidence="3 4" key="1">
    <citation type="submission" date="2019-07" db="EMBL/GenBank/DDBJ databases">
        <title>Whole genome shotgun sequence of Segetibacter aerophilus NBRC 106135.</title>
        <authorList>
            <person name="Hosoyama A."/>
            <person name="Uohara A."/>
            <person name="Ohji S."/>
            <person name="Ichikawa N."/>
        </authorList>
    </citation>
    <scope>NUCLEOTIDE SEQUENCE [LARGE SCALE GENOMIC DNA]</scope>
    <source>
        <strain evidence="3 4">NBRC 106135</strain>
    </source>
</reference>
<dbReference type="RefSeq" id="WP_147205277.1">
    <property type="nucleotide sequence ID" value="NZ_BJYT01000017.1"/>
</dbReference>
<dbReference type="Gene3D" id="3.30.310.200">
    <property type="match status" value="1"/>
</dbReference>
<sequence length="145" mass="16566">MVKGLLFKGVVLKKDKTIAEIVENSYSGNKHIAIRITGNERKEFLFLIREAIKEIHDSFRGNLLVDETIPCICSECKDSEAPYFHKLTTLNNFISRGRQQVQCNKSADDVSIQELFDGIEMADIEAEKIKFLFLIPTRIGSTWKN</sequence>
<dbReference type="Proteomes" id="UP000321513">
    <property type="component" value="Unassembled WGS sequence"/>
</dbReference>
<dbReference type="EMBL" id="BJYT01000017">
    <property type="protein sequence ID" value="GEO11165.1"/>
    <property type="molecule type" value="Genomic_DNA"/>
</dbReference>
<dbReference type="AlphaFoldDB" id="A0A512BH14"/>
<dbReference type="InterPro" id="IPR057263">
    <property type="entry name" value="COR-B"/>
</dbReference>
<feature type="domain" description="C-terminal of Roc COR-B" evidence="2">
    <location>
        <begin position="8"/>
        <end position="117"/>
    </location>
</feature>
<protein>
    <recommendedName>
        <fullName evidence="2">C-terminal of Roc COR-B domain-containing protein</fullName>
    </recommendedName>
</protein>
<accession>A0A512BH14</accession>
<keyword evidence="4" id="KW-1185">Reference proteome</keyword>
<comment type="caution">
    <text evidence="3">The sequence shown here is derived from an EMBL/GenBank/DDBJ whole genome shotgun (WGS) entry which is preliminary data.</text>
</comment>
<dbReference type="Pfam" id="PF25497">
    <property type="entry name" value="COR-B"/>
    <property type="match status" value="1"/>
</dbReference>
<keyword evidence="1" id="KW-0677">Repeat</keyword>
<evidence type="ECO:0000256" key="1">
    <source>
        <dbReference type="ARBA" id="ARBA00022737"/>
    </source>
</evidence>
<organism evidence="3 4">
    <name type="scientific">Segetibacter aerophilus</name>
    <dbReference type="NCBI Taxonomy" id="670293"/>
    <lineage>
        <taxon>Bacteria</taxon>
        <taxon>Pseudomonadati</taxon>
        <taxon>Bacteroidota</taxon>
        <taxon>Chitinophagia</taxon>
        <taxon>Chitinophagales</taxon>
        <taxon>Chitinophagaceae</taxon>
        <taxon>Segetibacter</taxon>
    </lineage>
</organism>
<name>A0A512BH14_9BACT</name>
<evidence type="ECO:0000313" key="3">
    <source>
        <dbReference type="EMBL" id="GEO11165.1"/>
    </source>
</evidence>
<evidence type="ECO:0000259" key="2">
    <source>
        <dbReference type="Pfam" id="PF25497"/>
    </source>
</evidence>